<evidence type="ECO:0000313" key="3">
    <source>
        <dbReference type="Proteomes" id="UP000316778"/>
    </source>
</evidence>
<keyword evidence="1" id="KW-1133">Transmembrane helix</keyword>
<evidence type="ECO:0000313" key="2">
    <source>
        <dbReference type="EMBL" id="TWI80898.1"/>
    </source>
</evidence>
<dbReference type="OrthoDB" id="651989at2"/>
<accession>A0A562SI83</accession>
<feature type="transmembrane region" description="Helical" evidence="1">
    <location>
        <begin position="22"/>
        <end position="40"/>
    </location>
</feature>
<gene>
    <name evidence="2" type="ORF">LX66_5503</name>
</gene>
<dbReference type="EMBL" id="VLLG01000008">
    <property type="protein sequence ID" value="TWI80898.1"/>
    <property type="molecule type" value="Genomic_DNA"/>
</dbReference>
<keyword evidence="1" id="KW-0812">Transmembrane</keyword>
<dbReference type="RefSeq" id="WP_145719437.1">
    <property type="nucleotide sequence ID" value="NZ_BAAAFY010000003.1"/>
</dbReference>
<feature type="transmembrane region" description="Helical" evidence="1">
    <location>
        <begin position="52"/>
        <end position="72"/>
    </location>
</feature>
<feature type="transmembrane region" description="Helical" evidence="1">
    <location>
        <begin position="115"/>
        <end position="135"/>
    </location>
</feature>
<feature type="transmembrane region" description="Helical" evidence="1">
    <location>
        <begin position="78"/>
        <end position="99"/>
    </location>
</feature>
<name>A0A562SI83_CHIJA</name>
<feature type="transmembrane region" description="Helical" evidence="1">
    <location>
        <begin position="155"/>
        <end position="175"/>
    </location>
</feature>
<dbReference type="AlphaFoldDB" id="A0A562SI83"/>
<proteinExistence type="predicted"/>
<keyword evidence="3" id="KW-1185">Reference proteome</keyword>
<reference evidence="2 3" key="1">
    <citation type="journal article" date="2013" name="Stand. Genomic Sci.">
        <title>Genomic Encyclopedia of Type Strains, Phase I: The one thousand microbial genomes (KMG-I) project.</title>
        <authorList>
            <person name="Kyrpides N.C."/>
            <person name="Woyke T."/>
            <person name="Eisen J.A."/>
            <person name="Garrity G."/>
            <person name="Lilburn T.G."/>
            <person name="Beck B.J."/>
            <person name="Whitman W.B."/>
            <person name="Hugenholtz P."/>
            <person name="Klenk H.P."/>
        </authorList>
    </citation>
    <scope>NUCLEOTIDE SEQUENCE [LARGE SCALE GENOMIC DNA]</scope>
    <source>
        <strain evidence="2 3">DSM 13484</strain>
    </source>
</reference>
<evidence type="ECO:0000256" key="1">
    <source>
        <dbReference type="SAM" id="Phobius"/>
    </source>
</evidence>
<keyword evidence="1" id="KW-0472">Membrane</keyword>
<dbReference type="Proteomes" id="UP000316778">
    <property type="component" value="Unassembled WGS sequence"/>
</dbReference>
<protein>
    <submittedName>
        <fullName evidence="2">Uncharacterized protein</fullName>
    </submittedName>
</protein>
<sequence>MILTLVVESIGWWYTIHGRNNLTFYNLYGIINITYSIYLLRSFLLEGKAKQVFGWLMLAYPFIALINIGFIQKSLQHFATYSYIVGAVMVVICCICYFYQRIKYPGRQNLLRDPSFWIATGLLFFNSISVPYLGIVNFISNIPQYAYKTFFNINAIINIILYSLYCISSLCSLNFRKLPS</sequence>
<comment type="caution">
    <text evidence="2">The sequence shown here is derived from an EMBL/GenBank/DDBJ whole genome shotgun (WGS) entry which is preliminary data.</text>
</comment>
<organism evidence="2 3">
    <name type="scientific">Chitinophaga japonensis</name>
    <name type="common">Flexibacter japonensis</name>
    <dbReference type="NCBI Taxonomy" id="104662"/>
    <lineage>
        <taxon>Bacteria</taxon>
        <taxon>Pseudomonadati</taxon>
        <taxon>Bacteroidota</taxon>
        <taxon>Chitinophagia</taxon>
        <taxon>Chitinophagales</taxon>
        <taxon>Chitinophagaceae</taxon>
        <taxon>Chitinophaga</taxon>
    </lineage>
</organism>